<dbReference type="RefSeq" id="XP_024739848.1">
    <property type="nucleotide sequence ID" value="XM_024872125.1"/>
</dbReference>
<organism evidence="3 4">
    <name type="scientific">Hyaloscypha bicolor E</name>
    <dbReference type="NCBI Taxonomy" id="1095630"/>
    <lineage>
        <taxon>Eukaryota</taxon>
        <taxon>Fungi</taxon>
        <taxon>Dikarya</taxon>
        <taxon>Ascomycota</taxon>
        <taxon>Pezizomycotina</taxon>
        <taxon>Leotiomycetes</taxon>
        <taxon>Helotiales</taxon>
        <taxon>Hyaloscyphaceae</taxon>
        <taxon>Hyaloscypha</taxon>
        <taxon>Hyaloscypha bicolor</taxon>
    </lineage>
</organism>
<dbReference type="EMBL" id="KZ613783">
    <property type="protein sequence ID" value="PMD62944.1"/>
    <property type="molecule type" value="Genomic_DNA"/>
</dbReference>
<feature type="region of interest" description="Disordered" evidence="1">
    <location>
        <begin position="1"/>
        <end position="24"/>
    </location>
</feature>
<dbReference type="InParanoid" id="A0A2J6TIV7"/>
<gene>
    <name evidence="3" type="ORF">K444DRAFT_354691</name>
</gene>
<feature type="compositionally biased region" description="Polar residues" evidence="1">
    <location>
        <begin position="670"/>
        <end position="681"/>
    </location>
</feature>
<name>A0A2J6TIV7_9HELO</name>
<dbReference type="InterPro" id="IPR010730">
    <property type="entry name" value="HET"/>
</dbReference>
<dbReference type="GeneID" id="36580206"/>
<feature type="compositionally biased region" description="Polar residues" evidence="1">
    <location>
        <begin position="8"/>
        <end position="23"/>
    </location>
</feature>
<evidence type="ECO:0000313" key="4">
    <source>
        <dbReference type="Proteomes" id="UP000235371"/>
    </source>
</evidence>
<dbReference type="Pfam" id="PF06985">
    <property type="entry name" value="HET"/>
    <property type="match status" value="1"/>
</dbReference>
<dbReference type="Proteomes" id="UP000235371">
    <property type="component" value="Unassembled WGS sequence"/>
</dbReference>
<feature type="region of interest" description="Disordered" evidence="1">
    <location>
        <begin position="663"/>
        <end position="711"/>
    </location>
</feature>
<accession>A0A2J6TIV7</accession>
<feature type="domain" description="Heterokaryon incompatibility" evidence="2">
    <location>
        <begin position="67"/>
        <end position="208"/>
    </location>
</feature>
<evidence type="ECO:0000313" key="3">
    <source>
        <dbReference type="EMBL" id="PMD62944.1"/>
    </source>
</evidence>
<dbReference type="AlphaFoldDB" id="A0A2J6TIV7"/>
<keyword evidence="4" id="KW-1185">Reference proteome</keyword>
<evidence type="ECO:0000256" key="1">
    <source>
        <dbReference type="SAM" id="MobiDB-lite"/>
    </source>
</evidence>
<dbReference type="PANTHER" id="PTHR24148:SF73">
    <property type="entry name" value="HET DOMAIN PROTEIN (AFU_ORTHOLOGUE AFUA_8G01020)"/>
    <property type="match status" value="1"/>
</dbReference>
<dbReference type="InterPro" id="IPR052895">
    <property type="entry name" value="HetReg/Transcr_Mod"/>
</dbReference>
<reference evidence="3 4" key="1">
    <citation type="submission" date="2016-04" db="EMBL/GenBank/DDBJ databases">
        <title>A degradative enzymes factory behind the ericoid mycorrhizal symbiosis.</title>
        <authorList>
            <consortium name="DOE Joint Genome Institute"/>
            <person name="Martino E."/>
            <person name="Morin E."/>
            <person name="Grelet G."/>
            <person name="Kuo A."/>
            <person name="Kohler A."/>
            <person name="Daghino S."/>
            <person name="Barry K."/>
            <person name="Choi C."/>
            <person name="Cichocki N."/>
            <person name="Clum A."/>
            <person name="Copeland A."/>
            <person name="Hainaut M."/>
            <person name="Haridas S."/>
            <person name="Labutti K."/>
            <person name="Lindquist E."/>
            <person name="Lipzen A."/>
            <person name="Khouja H.-R."/>
            <person name="Murat C."/>
            <person name="Ohm R."/>
            <person name="Olson A."/>
            <person name="Spatafora J."/>
            <person name="Veneault-Fourrey C."/>
            <person name="Henrissat B."/>
            <person name="Grigoriev I."/>
            <person name="Martin F."/>
            <person name="Perotto S."/>
        </authorList>
    </citation>
    <scope>NUCLEOTIDE SEQUENCE [LARGE SCALE GENOMIC DNA]</scope>
    <source>
        <strain evidence="3 4">E</strain>
    </source>
</reference>
<dbReference type="OrthoDB" id="3474371at2759"/>
<dbReference type="PANTHER" id="PTHR24148">
    <property type="entry name" value="ANKYRIN REPEAT DOMAIN-CONTAINING PROTEIN 39 HOMOLOG-RELATED"/>
    <property type="match status" value="1"/>
</dbReference>
<sequence length="711" mass="81284">MLEVDETGQASVGESQVSPQQGYNKGHVYRDLQDFDQIRLLHLKPKSGSEKIECTIELAKFSKQPEYEALSYMWGPANPLHSILIDGANFEVRENLWLALQHLRLESESRVLWIDAICINQGNIHERNHQVAQMAQIYQEATTVVVWLGAPDSSSAIAFELLSSPPKWTAFIQPSNDLEVLSRGNRQLFALHSLLSREYWKRLWIIQEFLMAQKFVLQSGDDLCPQSHVSRFFQLLRGRSKVSEQNPKVWEVQERLIVLRAIFSSTPVRLLLRRDMGNNVKLRRSRPGPVPLEPLYTLFEDYNRAQCEDPRDRILGLRSLAYDCCKEAIPVQYSLGWEGTLWNLLRHQILHHPWMARKDVDWSPPKSVVAKIHEIYRQSEEISRYSTNNNSAELFKAGLNEVARSIRYTTSKDSPVVLRGHVRGRICYLSGELDHLRWERGLFPQDFTAMMKIQLKYIFDQCTSEDQRLLTGVSDQLRQPFGRDGKRQFEKHFSSGDSFVGLATGNATSLDGSTLSDNPISYKGSGFWTARQCPETIEKELNWLLAAAQEAFPNSRKELAIEENGLVFFASNLTRIGDLVCQFPDSDIIAVSSSPERLRRDVCRWPLQRAFNILASPSGVAVDICGKQMTFHGSDRYAFSVQVKPLDLWKLCRTPPLIGELHNEDDSLGDSYSSDISPATRNDTEHEPKKRRTETRVPFFKGRGTTSKLRV</sequence>
<protein>
    <submittedName>
        <fullName evidence="3">HET-domain-containing protein</fullName>
    </submittedName>
</protein>
<evidence type="ECO:0000259" key="2">
    <source>
        <dbReference type="Pfam" id="PF06985"/>
    </source>
</evidence>
<proteinExistence type="predicted"/>